<feature type="region of interest" description="Disordered" evidence="1">
    <location>
        <begin position="251"/>
        <end position="308"/>
    </location>
</feature>
<evidence type="ECO:0000256" key="1">
    <source>
        <dbReference type="SAM" id="MobiDB-lite"/>
    </source>
</evidence>
<evidence type="ECO:0000313" key="3">
    <source>
        <dbReference type="Proteomes" id="UP000249619"/>
    </source>
</evidence>
<organism evidence="2 3">
    <name type="scientific">Stemphylium lycopersici</name>
    <name type="common">Tomato gray leaf spot disease fungus</name>
    <name type="synonym">Thyrospora lycopersici</name>
    <dbReference type="NCBI Taxonomy" id="183478"/>
    <lineage>
        <taxon>Eukaryota</taxon>
        <taxon>Fungi</taxon>
        <taxon>Dikarya</taxon>
        <taxon>Ascomycota</taxon>
        <taxon>Pezizomycotina</taxon>
        <taxon>Dothideomycetes</taxon>
        <taxon>Pleosporomycetidae</taxon>
        <taxon>Pleosporales</taxon>
        <taxon>Pleosporineae</taxon>
        <taxon>Pleosporaceae</taxon>
        <taxon>Stemphylium</taxon>
    </lineage>
</organism>
<gene>
    <name evidence="2" type="ORF">DDE83_004378</name>
</gene>
<dbReference type="AlphaFoldDB" id="A0A364N4R6"/>
<dbReference type="STRING" id="183478.A0A364N4R6"/>
<proteinExistence type="predicted"/>
<feature type="compositionally biased region" description="Polar residues" evidence="1">
    <location>
        <begin position="259"/>
        <end position="275"/>
    </location>
</feature>
<keyword evidence="3" id="KW-1185">Reference proteome</keyword>
<protein>
    <submittedName>
        <fullName evidence="2">Uncharacterized protein</fullName>
    </submittedName>
</protein>
<feature type="region of interest" description="Disordered" evidence="1">
    <location>
        <begin position="606"/>
        <end position="668"/>
    </location>
</feature>
<feature type="compositionally biased region" description="Polar residues" evidence="1">
    <location>
        <begin position="286"/>
        <end position="299"/>
    </location>
</feature>
<name>A0A364N4R6_STELY</name>
<accession>A0A364N4R6</accession>
<evidence type="ECO:0000313" key="2">
    <source>
        <dbReference type="EMBL" id="RAR11781.1"/>
    </source>
</evidence>
<comment type="caution">
    <text evidence="2">The sequence shown here is derived from an EMBL/GenBank/DDBJ whole genome shotgun (WGS) entry which is preliminary data.</text>
</comment>
<sequence length="949" mass="104572">MVPLNFPENSDSSPEIYVIFTRAKLMFGKGSRTRDEPPSALRSATSQYNPEAAFASPDNAVDISISAATNISKMPILSQASLQYDGLCMTSTTLQPLLRKIWDYSSAEWSYPETSIEGAAGHRYWLPNGWLADEWVYFFQLAPDRFLKMAPESVRAAFKTQTDDSLLVGPSFADAIQAQAIEHEKSETEANFCRMIGGSPELHPLEISSQDVLLQPLGKDSFGKSISLSEALYPPMSQEVLLDVTKISSRKRLRDTDTPHGNQSGDESGASSNGRSPKRTRRATSDLWTRQLLRQNPQRAASSKIAASASTNVLTQRTTGYPVIVPAVAAPATPHVFPLNSDPTGAVAFIPDQAALSTVGRLLQSHSVHPPMKLPGGALPTGSQSRAWSAQRIRTWVEIENKPLSRLPSTAFSAHGNEMTNFRTPESIDPRCCPFETSIEENFAYFPNTCTINREMCFRASKHWSPMMIARYIIAYQFASMDAFAKKHAGLRPTASLQSNSTESGLKAPNNNLHDYFLFHMGDGVVRPPTGRGAQMLTRVIEHIRNVTGDRNVQLSQAATYARTHGITVPAEEQMDFKNLDAEDKPSLALIVTAMSDYRNKFGEDEVTASQPCNPQPAPPNLGGSQHGPRSAVPAAPLNTGPAPVANPAVSSLSKSRHRQPQPPVTLTLRGSGSLLLALQDQTPLPILPHGRRLGLRPAGEVGKYSYEWSDGRKLAWSLLQGGPLPDDATAPRNNPHTSRSTWHHIDLRLTGMIPITIVEILTVIQLLRSFNLASNDSRLRDGGWAVYEIREFIFWSRNIAIHDLEALKRPTMQRQITADPEWILETNNQAAGYQMASISTDRSRNESTGVSGLTDCLLVSLAEGVVHFPQGVDRGLLSVAVKHAVQRHHEHVWFSQLEEYVHHFQLIAPATFAATAAVQDRAALDRLFRSGNRAVRSWWEANGYTHDR</sequence>
<dbReference type="EMBL" id="QGDH01000054">
    <property type="protein sequence ID" value="RAR11781.1"/>
    <property type="molecule type" value="Genomic_DNA"/>
</dbReference>
<reference evidence="3" key="1">
    <citation type="submission" date="2018-05" db="EMBL/GenBank/DDBJ databases">
        <title>Draft genome sequence of Stemphylium lycopersici strain CIDEFI 213.</title>
        <authorList>
            <person name="Medina R."/>
            <person name="Franco M.E.E."/>
            <person name="Lucentini C.G."/>
            <person name="Saparrat M.C.N."/>
            <person name="Balatti P.A."/>
        </authorList>
    </citation>
    <scope>NUCLEOTIDE SEQUENCE [LARGE SCALE GENOMIC DNA]</scope>
    <source>
        <strain evidence="3">CIDEFI 213</strain>
    </source>
</reference>
<dbReference type="Proteomes" id="UP000249619">
    <property type="component" value="Unassembled WGS sequence"/>
</dbReference>